<feature type="region of interest" description="Disordered" evidence="1">
    <location>
        <begin position="64"/>
        <end position="100"/>
    </location>
</feature>
<feature type="compositionally biased region" description="Basic and acidic residues" evidence="1">
    <location>
        <begin position="127"/>
        <end position="136"/>
    </location>
</feature>
<feature type="region of interest" description="Disordered" evidence="1">
    <location>
        <begin position="122"/>
        <end position="157"/>
    </location>
</feature>
<protein>
    <submittedName>
        <fullName evidence="2">Uncharacterized protein</fullName>
    </submittedName>
</protein>
<dbReference type="Proteomes" id="UP001321760">
    <property type="component" value="Unassembled WGS sequence"/>
</dbReference>
<sequence>MSSELQRILTEYLIRLNSPKSAPEPPNEDNDDEEETHHDIEIAIKNFASRLLEYLPCVPGFSTGHASSTGDQSSTEYQLAAEEQSLAPAGPSPPTRPKSVRFREHPEVHIIPQEACHYDTTNRQTRKWREWRESGKKQKVRTQPPTGNQGNGVNTDSDRHMCISYPRGQCPNAWFEMPSRSLPYFASLPAMHAFRELTANWAVYGLARSATRSLGCRIANLCFQLEMIYESYCRMLGILLRVTKGPAKPPGPGLLSPFLQAAEKLSANLHELSVFRNQTQPPREQWEWGVIGLNILMWRSRLQRAARDVKDSLATFQRCCETAQSRMATAKEILGSLRAAELAQNGMCPSIMHDMYSTLALAAAQDVEDAARQVSSSINFLELDDIGRVFDVVNIEEDSELQDMMAMATSIQDLAIRLMQHYEDMRSPAWAWLCEKS</sequence>
<feature type="compositionally biased region" description="Polar residues" evidence="1">
    <location>
        <begin position="141"/>
        <end position="155"/>
    </location>
</feature>
<feature type="compositionally biased region" description="Polar residues" evidence="1">
    <location>
        <begin position="64"/>
        <end position="77"/>
    </location>
</feature>
<keyword evidence="3" id="KW-1185">Reference proteome</keyword>
<proteinExistence type="predicted"/>
<gene>
    <name evidence="2" type="ORF">QBC34DRAFT_377024</name>
</gene>
<evidence type="ECO:0000256" key="1">
    <source>
        <dbReference type="SAM" id="MobiDB-lite"/>
    </source>
</evidence>
<accession>A0AAV9GWZ9</accession>
<dbReference type="AlphaFoldDB" id="A0AAV9GWZ9"/>
<reference evidence="2" key="2">
    <citation type="submission" date="2023-05" db="EMBL/GenBank/DDBJ databases">
        <authorList>
            <consortium name="Lawrence Berkeley National Laboratory"/>
            <person name="Steindorff A."/>
            <person name="Hensen N."/>
            <person name="Bonometti L."/>
            <person name="Westerberg I."/>
            <person name="Brannstrom I.O."/>
            <person name="Guillou S."/>
            <person name="Cros-Aarteil S."/>
            <person name="Calhoun S."/>
            <person name="Haridas S."/>
            <person name="Kuo A."/>
            <person name="Mondo S."/>
            <person name="Pangilinan J."/>
            <person name="Riley R."/>
            <person name="Labutti K."/>
            <person name="Andreopoulos B."/>
            <person name="Lipzen A."/>
            <person name="Chen C."/>
            <person name="Yanf M."/>
            <person name="Daum C."/>
            <person name="Ng V."/>
            <person name="Clum A."/>
            <person name="Ohm R."/>
            <person name="Martin F."/>
            <person name="Silar P."/>
            <person name="Natvig D."/>
            <person name="Lalanne C."/>
            <person name="Gautier V."/>
            <person name="Ament-Velasquez S.L."/>
            <person name="Kruys A."/>
            <person name="Hutchinson M.I."/>
            <person name="Powell A.J."/>
            <person name="Barry K."/>
            <person name="Miller A.N."/>
            <person name="Grigoriev I.V."/>
            <person name="Debuchy R."/>
            <person name="Gladieux P."/>
            <person name="Thoren M.H."/>
            <person name="Johannesson H."/>
        </authorList>
    </citation>
    <scope>NUCLEOTIDE SEQUENCE</scope>
    <source>
        <strain evidence="2">PSN243</strain>
    </source>
</reference>
<name>A0AAV9GWZ9_9PEZI</name>
<evidence type="ECO:0000313" key="2">
    <source>
        <dbReference type="EMBL" id="KAK4452532.1"/>
    </source>
</evidence>
<organism evidence="2 3">
    <name type="scientific">Podospora aff. communis PSN243</name>
    <dbReference type="NCBI Taxonomy" id="3040156"/>
    <lineage>
        <taxon>Eukaryota</taxon>
        <taxon>Fungi</taxon>
        <taxon>Dikarya</taxon>
        <taxon>Ascomycota</taxon>
        <taxon>Pezizomycotina</taxon>
        <taxon>Sordariomycetes</taxon>
        <taxon>Sordariomycetidae</taxon>
        <taxon>Sordariales</taxon>
        <taxon>Podosporaceae</taxon>
        <taxon>Podospora</taxon>
    </lineage>
</organism>
<feature type="region of interest" description="Disordered" evidence="1">
    <location>
        <begin position="14"/>
        <end position="38"/>
    </location>
</feature>
<evidence type="ECO:0000313" key="3">
    <source>
        <dbReference type="Proteomes" id="UP001321760"/>
    </source>
</evidence>
<comment type="caution">
    <text evidence="2">The sequence shown here is derived from an EMBL/GenBank/DDBJ whole genome shotgun (WGS) entry which is preliminary data.</text>
</comment>
<reference evidence="2" key="1">
    <citation type="journal article" date="2023" name="Mol. Phylogenet. Evol.">
        <title>Genome-scale phylogeny and comparative genomics of the fungal order Sordariales.</title>
        <authorList>
            <person name="Hensen N."/>
            <person name="Bonometti L."/>
            <person name="Westerberg I."/>
            <person name="Brannstrom I.O."/>
            <person name="Guillou S."/>
            <person name="Cros-Aarteil S."/>
            <person name="Calhoun S."/>
            <person name="Haridas S."/>
            <person name="Kuo A."/>
            <person name="Mondo S."/>
            <person name="Pangilinan J."/>
            <person name="Riley R."/>
            <person name="LaButti K."/>
            <person name="Andreopoulos B."/>
            <person name="Lipzen A."/>
            <person name="Chen C."/>
            <person name="Yan M."/>
            <person name="Daum C."/>
            <person name="Ng V."/>
            <person name="Clum A."/>
            <person name="Steindorff A."/>
            <person name="Ohm R.A."/>
            <person name="Martin F."/>
            <person name="Silar P."/>
            <person name="Natvig D.O."/>
            <person name="Lalanne C."/>
            <person name="Gautier V."/>
            <person name="Ament-Velasquez S.L."/>
            <person name="Kruys A."/>
            <person name="Hutchinson M.I."/>
            <person name="Powell A.J."/>
            <person name="Barry K."/>
            <person name="Miller A.N."/>
            <person name="Grigoriev I.V."/>
            <person name="Debuchy R."/>
            <person name="Gladieux P."/>
            <person name="Hiltunen Thoren M."/>
            <person name="Johannesson H."/>
        </authorList>
    </citation>
    <scope>NUCLEOTIDE SEQUENCE</scope>
    <source>
        <strain evidence="2">PSN243</strain>
    </source>
</reference>
<dbReference type="EMBL" id="MU865923">
    <property type="protein sequence ID" value="KAK4452532.1"/>
    <property type="molecule type" value="Genomic_DNA"/>
</dbReference>